<protein>
    <submittedName>
        <fullName evidence="3">Uncharacterized protein</fullName>
    </submittedName>
</protein>
<dbReference type="OrthoDB" id="7263054at2759"/>
<name>A0A8S0YYL1_ARCPL</name>
<organism evidence="3 4">
    <name type="scientific">Arctia plantaginis</name>
    <name type="common">Wood tiger moth</name>
    <name type="synonym">Phalaena plantaginis</name>
    <dbReference type="NCBI Taxonomy" id="874455"/>
    <lineage>
        <taxon>Eukaryota</taxon>
        <taxon>Metazoa</taxon>
        <taxon>Ecdysozoa</taxon>
        <taxon>Arthropoda</taxon>
        <taxon>Hexapoda</taxon>
        <taxon>Insecta</taxon>
        <taxon>Pterygota</taxon>
        <taxon>Neoptera</taxon>
        <taxon>Endopterygota</taxon>
        <taxon>Lepidoptera</taxon>
        <taxon>Glossata</taxon>
        <taxon>Ditrysia</taxon>
        <taxon>Noctuoidea</taxon>
        <taxon>Erebidae</taxon>
        <taxon>Arctiinae</taxon>
        <taxon>Arctia</taxon>
    </lineage>
</organism>
<evidence type="ECO:0000256" key="2">
    <source>
        <dbReference type="SAM" id="SignalP"/>
    </source>
</evidence>
<feature type="region of interest" description="Disordered" evidence="1">
    <location>
        <begin position="78"/>
        <end position="116"/>
    </location>
</feature>
<proteinExistence type="predicted"/>
<evidence type="ECO:0000313" key="4">
    <source>
        <dbReference type="Proteomes" id="UP000494256"/>
    </source>
</evidence>
<dbReference type="EMBL" id="CADEBD010000146">
    <property type="protein sequence ID" value="CAB3223148.1"/>
    <property type="molecule type" value="Genomic_DNA"/>
</dbReference>
<feature type="chain" id="PRO_5035882340" evidence="2">
    <location>
        <begin position="16"/>
        <end position="116"/>
    </location>
</feature>
<feature type="signal peptide" evidence="2">
    <location>
        <begin position="1"/>
        <end position="15"/>
    </location>
</feature>
<dbReference type="Proteomes" id="UP000494256">
    <property type="component" value="Unassembled WGS sequence"/>
</dbReference>
<comment type="caution">
    <text evidence="3">The sequence shown here is derived from an EMBL/GenBank/DDBJ whole genome shotgun (WGS) entry which is preliminary data.</text>
</comment>
<sequence length="116" mass="12966">MKVLYFLCLVVFCKGLPLNSTPDNVQTDETALSSVVPQDKVESSDAADTVLGCKRTVIVDKIKIDYITPIKIDDSQETELKLDSENEPQKPSVKVAEIDESADKNEYTRTMRKKKA</sequence>
<reference evidence="3 4" key="1">
    <citation type="submission" date="2020-04" db="EMBL/GenBank/DDBJ databases">
        <authorList>
            <person name="Wallbank WR R."/>
            <person name="Pardo Diaz C."/>
            <person name="Kozak K."/>
            <person name="Martin S."/>
            <person name="Jiggins C."/>
            <person name="Moest M."/>
            <person name="Warren A I."/>
            <person name="Byers J.R.P. K."/>
            <person name="Montejo-Kovacevich G."/>
            <person name="Yen C E."/>
        </authorList>
    </citation>
    <scope>NUCLEOTIDE SEQUENCE [LARGE SCALE GENOMIC DNA]</scope>
</reference>
<gene>
    <name evidence="3" type="ORF">APLA_LOCUS1375</name>
</gene>
<evidence type="ECO:0000256" key="1">
    <source>
        <dbReference type="SAM" id="MobiDB-lite"/>
    </source>
</evidence>
<dbReference type="AlphaFoldDB" id="A0A8S0YYL1"/>
<evidence type="ECO:0000313" key="3">
    <source>
        <dbReference type="EMBL" id="CAB3223148.1"/>
    </source>
</evidence>
<feature type="compositionally biased region" description="Basic and acidic residues" evidence="1">
    <location>
        <begin position="78"/>
        <end position="88"/>
    </location>
</feature>
<keyword evidence="2" id="KW-0732">Signal</keyword>
<accession>A0A8S0YYL1</accession>